<dbReference type="OrthoDB" id="115473at2759"/>
<accession>A0A9W6Y8S6</accession>
<dbReference type="InterPro" id="IPR039537">
    <property type="entry name" value="Retrotran_Ty1/copia-like"/>
</dbReference>
<dbReference type="PANTHER" id="PTHR42648:SF28">
    <property type="entry name" value="TRANSPOSON-ENCODED PROTEIN WITH RIBONUCLEASE H-LIKE AND RETROVIRUS ZINC FINGER-LIKE DOMAINS"/>
    <property type="match status" value="1"/>
</dbReference>
<keyword evidence="3" id="KW-1185">Reference proteome</keyword>
<dbReference type="EMBL" id="BSXT01004069">
    <property type="protein sequence ID" value="GMF56608.1"/>
    <property type="molecule type" value="Genomic_DNA"/>
</dbReference>
<feature type="compositionally biased region" description="Basic residues" evidence="1">
    <location>
        <begin position="179"/>
        <end position="199"/>
    </location>
</feature>
<sequence>MTIPGIATGRVAARQRAMALSAQHMHPAVHATPPAEVARGAAASYFSAQTLTTERIVREKCEPNQKTQIRSDLRGSRSVKGDAGMSTVVDTQVEQEWSVTERSDLGASAREADAIGPNTKGRSAVRRRGRRGASAPGADAASSADGCKRPEPEMLACSRAAGDQKKDLSTAGPGQNKTRGVRFRTRSERRKRSKLRKSRSGTETLQAASAGQTQRRETTVETLSVLTRTDTGLQYRKMALESPPTLASELTSLVECGLCMLEHAGLSKSYWGKAVVTATFLRNRCPTRSTTHDKSPHQVWTGKKTLLANLKVFGCHAYVTVPKKETYQI</sequence>
<gene>
    <name evidence="2" type="ORF">Pfra01_002402800</name>
</gene>
<dbReference type="AlphaFoldDB" id="A0A9W6Y8S6"/>
<evidence type="ECO:0000313" key="2">
    <source>
        <dbReference type="EMBL" id="GMF56608.1"/>
    </source>
</evidence>
<dbReference type="Proteomes" id="UP001165121">
    <property type="component" value="Unassembled WGS sequence"/>
</dbReference>
<proteinExistence type="predicted"/>
<feature type="region of interest" description="Disordered" evidence="1">
    <location>
        <begin position="63"/>
        <end position="217"/>
    </location>
</feature>
<comment type="caution">
    <text evidence="2">The sequence shown here is derived from an EMBL/GenBank/DDBJ whole genome shotgun (WGS) entry which is preliminary data.</text>
</comment>
<protein>
    <submittedName>
        <fullName evidence="2">Unnamed protein product</fullName>
    </submittedName>
</protein>
<feature type="compositionally biased region" description="Polar residues" evidence="1">
    <location>
        <begin position="88"/>
        <end position="98"/>
    </location>
</feature>
<dbReference type="PANTHER" id="PTHR42648">
    <property type="entry name" value="TRANSPOSASE, PUTATIVE-RELATED"/>
    <property type="match status" value="1"/>
</dbReference>
<evidence type="ECO:0000256" key="1">
    <source>
        <dbReference type="SAM" id="MobiDB-lite"/>
    </source>
</evidence>
<feature type="compositionally biased region" description="Low complexity" evidence="1">
    <location>
        <begin position="132"/>
        <end position="145"/>
    </location>
</feature>
<feature type="compositionally biased region" description="Basic and acidic residues" evidence="1">
    <location>
        <begin position="63"/>
        <end position="75"/>
    </location>
</feature>
<evidence type="ECO:0000313" key="3">
    <source>
        <dbReference type="Proteomes" id="UP001165121"/>
    </source>
</evidence>
<feature type="compositionally biased region" description="Polar residues" evidence="1">
    <location>
        <begin position="201"/>
        <end position="213"/>
    </location>
</feature>
<reference evidence="2" key="1">
    <citation type="submission" date="2023-04" db="EMBL/GenBank/DDBJ databases">
        <title>Phytophthora fragariaefolia NBRC 109709.</title>
        <authorList>
            <person name="Ichikawa N."/>
            <person name="Sato H."/>
            <person name="Tonouchi N."/>
        </authorList>
    </citation>
    <scope>NUCLEOTIDE SEQUENCE</scope>
    <source>
        <strain evidence="2">NBRC 109709</strain>
    </source>
</reference>
<organism evidence="2 3">
    <name type="scientific">Phytophthora fragariaefolia</name>
    <dbReference type="NCBI Taxonomy" id="1490495"/>
    <lineage>
        <taxon>Eukaryota</taxon>
        <taxon>Sar</taxon>
        <taxon>Stramenopiles</taxon>
        <taxon>Oomycota</taxon>
        <taxon>Peronosporomycetes</taxon>
        <taxon>Peronosporales</taxon>
        <taxon>Peronosporaceae</taxon>
        <taxon>Phytophthora</taxon>
    </lineage>
</organism>
<name>A0A9W6Y8S6_9STRA</name>